<evidence type="ECO:0000256" key="11">
    <source>
        <dbReference type="ARBA" id="ARBA00023170"/>
    </source>
</evidence>
<comment type="similarity">
    <text evidence="2 14">Belongs to the integrin alpha chain family.</text>
</comment>
<dbReference type="Pfam" id="PF01839">
    <property type="entry name" value="FG-GAP"/>
    <property type="match status" value="2"/>
</dbReference>
<keyword evidence="3 14" id="KW-0812">Transmembrane</keyword>
<dbReference type="InterPro" id="IPR013649">
    <property type="entry name" value="Integrin_alpha_Ig-like_1"/>
</dbReference>
<feature type="repeat" description="FG-GAP" evidence="13">
    <location>
        <begin position="179"/>
        <end position="242"/>
    </location>
</feature>
<feature type="domain" description="Integrin alpha second immunoglobulin-like" evidence="17">
    <location>
        <begin position="688"/>
        <end position="830"/>
    </location>
</feature>
<dbReference type="EMBL" id="KQ459984">
    <property type="protein sequence ID" value="KPJ19111.1"/>
    <property type="molecule type" value="Genomic_DNA"/>
</dbReference>
<dbReference type="InterPro" id="IPR018184">
    <property type="entry name" value="Integrin_alpha_C_CS"/>
</dbReference>
<keyword evidence="12" id="KW-0325">Glycoprotein</keyword>
<evidence type="ECO:0000256" key="10">
    <source>
        <dbReference type="ARBA" id="ARBA00023157"/>
    </source>
</evidence>
<dbReference type="GO" id="GO:0005178">
    <property type="term" value="F:integrin binding"/>
    <property type="evidence" value="ECO:0007669"/>
    <property type="project" value="TreeGrafter"/>
</dbReference>
<feature type="region of interest" description="Disordered" evidence="15">
    <location>
        <begin position="1202"/>
        <end position="1234"/>
    </location>
</feature>
<dbReference type="GO" id="GO:0007157">
    <property type="term" value="P:heterophilic cell-cell adhesion via plasma membrane cell adhesion molecules"/>
    <property type="evidence" value="ECO:0007669"/>
    <property type="project" value="UniProtKB-ARBA"/>
</dbReference>
<feature type="domain" description="Integrin alpha second immunoglobulin-like" evidence="17">
    <location>
        <begin position="504"/>
        <end position="622"/>
    </location>
</feature>
<keyword evidence="20" id="KW-1185">Reference proteome</keyword>
<dbReference type="FunFam" id="1.20.5.930:FF:000001">
    <property type="entry name" value="Integrin subunit alpha V"/>
    <property type="match status" value="1"/>
</dbReference>
<dbReference type="InterPro" id="IPR013519">
    <property type="entry name" value="Int_alpha_beta-p"/>
</dbReference>
<feature type="repeat" description="FG-GAP" evidence="13">
    <location>
        <begin position="243"/>
        <end position="301"/>
    </location>
</feature>
<name>A0A194RSR1_PAPMA</name>
<protein>
    <submittedName>
        <fullName evidence="19">Integrin alpha-PS2</fullName>
    </submittedName>
</protein>
<feature type="region of interest" description="Disordered" evidence="15">
    <location>
        <begin position="1355"/>
        <end position="1394"/>
    </location>
</feature>
<dbReference type="Pfam" id="PF08441">
    <property type="entry name" value="Integrin_A_Ig_1"/>
    <property type="match status" value="1"/>
</dbReference>
<dbReference type="InterPro" id="IPR032695">
    <property type="entry name" value="Integrin_dom_sf"/>
</dbReference>
<dbReference type="Gene3D" id="2.60.40.1460">
    <property type="entry name" value="Integrin domains. Chain A, domain 2"/>
    <property type="match status" value="1"/>
</dbReference>
<feature type="compositionally biased region" description="Low complexity" evidence="15">
    <location>
        <begin position="1357"/>
        <end position="1382"/>
    </location>
</feature>
<dbReference type="Pfam" id="PF20805">
    <property type="entry name" value="Integrin_A_Ig_2"/>
    <property type="match status" value="2"/>
</dbReference>
<dbReference type="SUPFAM" id="SSF69179">
    <property type="entry name" value="Integrin domains"/>
    <property type="match status" value="5"/>
</dbReference>
<organism evidence="19 20">
    <name type="scientific">Papilio machaon</name>
    <name type="common">Old World swallowtail butterfly</name>
    <dbReference type="NCBI Taxonomy" id="76193"/>
    <lineage>
        <taxon>Eukaryota</taxon>
        <taxon>Metazoa</taxon>
        <taxon>Ecdysozoa</taxon>
        <taxon>Arthropoda</taxon>
        <taxon>Hexapoda</taxon>
        <taxon>Insecta</taxon>
        <taxon>Pterygota</taxon>
        <taxon>Neoptera</taxon>
        <taxon>Endopterygota</taxon>
        <taxon>Lepidoptera</taxon>
        <taxon>Glossata</taxon>
        <taxon>Ditrysia</taxon>
        <taxon>Papilionoidea</taxon>
        <taxon>Papilionidae</taxon>
        <taxon>Papilioninae</taxon>
        <taxon>Papilio</taxon>
    </lineage>
</organism>
<feature type="region of interest" description="Disordered" evidence="15">
    <location>
        <begin position="1112"/>
        <end position="1154"/>
    </location>
</feature>
<evidence type="ECO:0000256" key="7">
    <source>
        <dbReference type="ARBA" id="ARBA00022989"/>
    </source>
</evidence>
<dbReference type="PROSITE" id="PS51470">
    <property type="entry name" value="FG_GAP"/>
    <property type="match status" value="3"/>
</dbReference>
<evidence type="ECO:0000256" key="3">
    <source>
        <dbReference type="ARBA" id="ARBA00022692"/>
    </source>
</evidence>
<sequence>MKDVVPINLTGKRACAPRYVSFVSAKLNQRNPVGSCFVAKTPDAIDVTEYSPCRNSSHGQRKTGVCQAGFSAALSKDGERLFMGAPGTFYWQGRTISIDTSARFDYFMPKEGQLKVQMINGKRSLIATQEASSSYDDSYMGYSVTVGDFAAQGEQAVAVGVPRGADLKGLVVLYTWDLVNIKNITGSQIGAYFGYCLATGDIDGDGTDDVIVGAPMFTKPKSSGYEHGRIYVIYQGKDRSFVKNHARTGEVSRGRFGLAITSLGDINYDGFGDIAVGAPYGGENGKGVVYIYHGGESGIAEKYSQAITAEEISPSLSTFGFSLSGGVDLDDNHYTDLAVGAYKSDSVVFLKSRPVVKVMAAVKFTGATKLISMSEKNCRLTNGTQVSCAHLMYCLSYNGINVDQQIDFEVTLDLDSRQKSSKRMFVFDTRQSSYTTHILLTKGQEECREMEVYLDEDIRDKLSPIEVKMSYELVTQPSGEVVPPVLDRTKSIVQTDSLNIQKNCGPDNICIPDLSMAASTQQTNFVLGTGENLNIDVKIYNYAEDAYEAAYYLQLPAGVNYTRMERLDKETADATTVYCTVKNRDGHNVLKCELGNPMASDQKSSKRMFVFDTRQSSYTTHILLTKGQEECREMEVYLDEDIRDKLSPIEVKMSYELVTQPSGEVVPPVLDRTKSIVQTDSLNIQKNCGPDNICIPDLSMAASTQQTNFVLGTGENLNIDVKIYNYAEDAYEAAYYLQLPAGVNYTRMERLDKETADATTVYCTVKNRDGHNVLKCELGNPMASDQKLNFRVVLEVDSQVNDLTFDMEVNSTNPEPPESRKDNKMRLAIGVVVKADLSIIGTSDPPELHYNASLYDAINPKNDSALGPQIIYKYNIKNEGPFAVDEADIYIMWPYQTLTGENLMYMLVQPQSLGELVCDVARQVNPANLQVANPYAYMLTKEKEAMLSSGMYAAAQLSGGSGYYGQQFWEQQTFTNENSQSGKVSGGVSGGQVYGGQATGGHFASGGAATGQYEGGQVYNTQYGSGHVASGGYGGGQASGTQYGSEQGGRQFNAGAAGNNGGTYFYNKTWTSGNDFGEDLTAEQQEQIRKALLAAATNPNYQGSVERKFTEGSYSQGGSVQGQSSYGQGGQVQQQGGFEGRQQSGYSNGYATHGFAQGGQGQGAVENGGVYGQGGQVVRVRNKTIVYDQNHNIVSQSETSTEYGSLGHEGEAGSSFNTYVNSQAGNQNRGSGQSFVHGSWSTTETVNPDLFKAGSSKFRGQSSVTVVGDEDEDEIGGFGAYAASNPNNEFRFGIADVSGSQGNQASGSAQSGSRGVSNSGYQASYGNAQNSGYQGGAGFQGGSYQGGGAYAAGGGSSYSYSSQSGGQSGYSSHSGGSFGTQSQRRESTRRRRQDQVDLELKEILQKCEEKYKCEVVRCRTGRLAKGQEVWVALRSRVNASVLSEMSAERTVVLSTLGAARVSRLAGGRAGGAGAWRTAEARASLSPQLEALPGGGVPLWLVVLAAVLGALLLLLLIYALYKCGFFKRNRPSDHTERQPLNGRDEHL</sequence>
<keyword evidence="11 14" id="KW-0675">Receptor</keyword>
<dbReference type="GO" id="GO:0007229">
    <property type="term" value="P:integrin-mediated signaling pathway"/>
    <property type="evidence" value="ECO:0007669"/>
    <property type="project" value="UniProtKB-KW"/>
</dbReference>
<dbReference type="SMART" id="SM00191">
    <property type="entry name" value="Int_alpha"/>
    <property type="match status" value="4"/>
</dbReference>
<dbReference type="InterPro" id="IPR048285">
    <property type="entry name" value="Integrin_alpha_Ig-like_2"/>
</dbReference>
<evidence type="ECO:0000259" key="16">
    <source>
        <dbReference type="Pfam" id="PF08441"/>
    </source>
</evidence>
<keyword evidence="6 14" id="KW-0130">Cell adhesion</keyword>
<feature type="compositionally biased region" description="Polar residues" evidence="15">
    <location>
        <begin position="1214"/>
        <end position="1234"/>
    </location>
</feature>
<keyword evidence="7 14" id="KW-1133">Transmembrane helix</keyword>
<dbReference type="GO" id="GO:0048513">
    <property type="term" value="P:animal organ development"/>
    <property type="evidence" value="ECO:0007669"/>
    <property type="project" value="UniProtKB-ARBA"/>
</dbReference>
<dbReference type="Gene3D" id="1.20.5.930">
    <property type="entry name" value="Bicelle-embedded integrin alpha(iib) transmembrane segment"/>
    <property type="match status" value="1"/>
</dbReference>
<dbReference type="InterPro" id="IPR000413">
    <property type="entry name" value="Integrin_alpha"/>
</dbReference>
<evidence type="ECO:0000256" key="2">
    <source>
        <dbReference type="ARBA" id="ARBA00008054"/>
    </source>
</evidence>
<dbReference type="InterPro" id="IPR048286">
    <property type="entry name" value="Integrin_alpha_Ig-like_3"/>
</dbReference>
<keyword evidence="8 14" id="KW-0401">Integrin</keyword>
<feature type="region of interest" description="Disordered" evidence="15">
    <location>
        <begin position="1292"/>
        <end position="1320"/>
    </location>
</feature>
<dbReference type="SUPFAM" id="SSF69318">
    <property type="entry name" value="Integrin alpha N-terminal domain"/>
    <property type="match status" value="1"/>
</dbReference>
<dbReference type="Pfam" id="PF00357">
    <property type="entry name" value="Integrin_alpha"/>
    <property type="match status" value="1"/>
</dbReference>
<evidence type="ECO:0000256" key="4">
    <source>
        <dbReference type="ARBA" id="ARBA00022729"/>
    </source>
</evidence>
<dbReference type="Gene3D" id="2.130.10.130">
    <property type="entry name" value="Integrin alpha, N-terminal"/>
    <property type="match status" value="1"/>
</dbReference>
<feature type="compositionally biased region" description="Low complexity" evidence="15">
    <location>
        <begin position="1297"/>
        <end position="1317"/>
    </location>
</feature>
<dbReference type="GO" id="GO:0033627">
    <property type="term" value="P:cell adhesion mediated by integrin"/>
    <property type="evidence" value="ECO:0007669"/>
    <property type="project" value="TreeGrafter"/>
</dbReference>
<dbReference type="PANTHER" id="PTHR23220">
    <property type="entry name" value="INTEGRIN ALPHA"/>
    <property type="match status" value="1"/>
</dbReference>
<evidence type="ECO:0000313" key="19">
    <source>
        <dbReference type="EMBL" id="KPJ19111.1"/>
    </source>
</evidence>
<dbReference type="STRING" id="76193.A0A194RSR1"/>
<feature type="domain" description="Integrin alpha first immunoglubulin-like" evidence="16">
    <location>
        <begin position="352"/>
        <end position="503"/>
    </location>
</feature>
<gene>
    <name evidence="19" type="ORF">RR48_12622</name>
</gene>
<dbReference type="GO" id="GO:0009897">
    <property type="term" value="C:external side of plasma membrane"/>
    <property type="evidence" value="ECO:0007669"/>
    <property type="project" value="TreeGrafter"/>
</dbReference>
<evidence type="ECO:0000256" key="1">
    <source>
        <dbReference type="ARBA" id="ARBA00004479"/>
    </source>
</evidence>
<dbReference type="Gene3D" id="2.60.40.1530">
    <property type="entry name" value="ntegrin, alpha v. Chain A, domain 4"/>
    <property type="match status" value="2"/>
</dbReference>
<keyword evidence="9 14" id="KW-0472">Membrane</keyword>
<feature type="transmembrane region" description="Helical" evidence="14">
    <location>
        <begin position="1496"/>
        <end position="1520"/>
    </location>
</feature>
<dbReference type="PRINTS" id="PR01185">
    <property type="entry name" value="INTEGRINA"/>
</dbReference>
<dbReference type="InterPro" id="IPR013517">
    <property type="entry name" value="FG-GAP"/>
</dbReference>
<keyword evidence="4" id="KW-0732">Signal</keyword>
<dbReference type="Proteomes" id="UP000053240">
    <property type="component" value="Unassembled WGS sequence"/>
</dbReference>
<feature type="domain" description="Integrin alpha third immunoglobulin-like" evidence="18">
    <location>
        <begin position="1381"/>
        <end position="1454"/>
    </location>
</feature>
<dbReference type="PROSITE" id="PS00242">
    <property type="entry name" value="INTEGRIN_ALPHA"/>
    <property type="match status" value="1"/>
</dbReference>
<feature type="repeat" description="FG-GAP" evidence="13">
    <location>
        <begin position="305"/>
        <end position="367"/>
    </location>
</feature>
<dbReference type="PANTHER" id="PTHR23220:SF133">
    <property type="entry name" value="INTEGRIN ALPHA-PS2"/>
    <property type="match status" value="1"/>
</dbReference>
<evidence type="ECO:0000256" key="6">
    <source>
        <dbReference type="ARBA" id="ARBA00022889"/>
    </source>
</evidence>
<keyword evidence="10" id="KW-1015">Disulfide bond</keyword>
<evidence type="ECO:0000256" key="15">
    <source>
        <dbReference type="SAM" id="MobiDB-lite"/>
    </source>
</evidence>
<accession>A0A194RSR1</accession>
<evidence type="ECO:0000256" key="13">
    <source>
        <dbReference type="PROSITE-ProRule" id="PRU00803"/>
    </source>
</evidence>
<dbReference type="Gene3D" id="2.60.40.1510">
    <property type="entry name" value="ntegrin, alpha v. Chain A, domain 3"/>
    <property type="match status" value="2"/>
</dbReference>
<evidence type="ECO:0000259" key="18">
    <source>
        <dbReference type="Pfam" id="PF20806"/>
    </source>
</evidence>
<dbReference type="InParanoid" id="A0A194RSR1"/>
<dbReference type="InterPro" id="IPR028994">
    <property type="entry name" value="Integrin_alpha_N"/>
</dbReference>
<dbReference type="GO" id="GO:0007160">
    <property type="term" value="P:cell-matrix adhesion"/>
    <property type="evidence" value="ECO:0007669"/>
    <property type="project" value="TreeGrafter"/>
</dbReference>
<reference evidence="19 20" key="1">
    <citation type="journal article" date="2015" name="Nat. Commun.">
        <title>Outbred genome sequencing and CRISPR/Cas9 gene editing in butterflies.</title>
        <authorList>
            <person name="Li X."/>
            <person name="Fan D."/>
            <person name="Zhang W."/>
            <person name="Liu G."/>
            <person name="Zhang L."/>
            <person name="Zhao L."/>
            <person name="Fang X."/>
            <person name="Chen L."/>
            <person name="Dong Y."/>
            <person name="Chen Y."/>
            <person name="Ding Y."/>
            <person name="Zhao R."/>
            <person name="Feng M."/>
            <person name="Zhu Y."/>
            <person name="Feng Y."/>
            <person name="Jiang X."/>
            <person name="Zhu D."/>
            <person name="Xiang H."/>
            <person name="Feng X."/>
            <person name="Li S."/>
            <person name="Wang J."/>
            <person name="Zhang G."/>
            <person name="Kronforst M.R."/>
            <person name="Wang W."/>
        </authorList>
    </citation>
    <scope>NUCLEOTIDE SEQUENCE [LARGE SCALE GENOMIC DNA]</scope>
    <source>
        <strain evidence="19">Ya'a_city_454_Pm</strain>
        <tissue evidence="19">Whole body</tissue>
    </source>
</reference>
<keyword evidence="5" id="KW-0677">Repeat</keyword>
<evidence type="ECO:0000256" key="12">
    <source>
        <dbReference type="ARBA" id="ARBA00023180"/>
    </source>
</evidence>
<evidence type="ECO:0000256" key="9">
    <source>
        <dbReference type="ARBA" id="ARBA00023136"/>
    </source>
</evidence>
<proteinExistence type="inferred from homology"/>
<evidence type="ECO:0000256" key="8">
    <source>
        <dbReference type="ARBA" id="ARBA00023037"/>
    </source>
</evidence>
<evidence type="ECO:0000259" key="17">
    <source>
        <dbReference type="Pfam" id="PF20805"/>
    </source>
</evidence>
<comment type="subcellular location">
    <subcellularLocation>
        <location evidence="1 14">Membrane</location>
        <topology evidence="1 14">Single-pass type I membrane protein</topology>
    </subcellularLocation>
</comment>
<dbReference type="Pfam" id="PF20806">
    <property type="entry name" value="Integrin_A_Ig_3"/>
    <property type="match status" value="2"/>
</dbReference>
<dbReference type="GO" id="GO:0008305">
    <property type="term" value="C:integrin complex"/>
    <property type="evidence" value="ECO:0007669"/>
    <property type="project" value="InterPro"/>
</dbReference>
<dbReference type="FunCoup" id="A0A194RSR1">
    <property type="interactions" value="278"/>
</dbReference>
<evidence type="ECO:0000256" key="5">
    <source>
        <dbReference type="ARBA" id="ARBA00022737"/>
    </source>
</evidence>
<feature type="domain" description="Integrin alpha third immunoglobulin-like" evidence="18">
    <location>
        <begin position="837"/>
        <end position="935"/>
    </location>
</feature>
<evidence type="ECO:0000313" key="20">
    <source>
        <dbReference type="Proteomes" id="UP000053240"/>
    </source>
</evidence>
<evidence type="ECO:0000256" key="14">
    <source>
        <dbReference type="RuleBase" id="RU003762"/>
    </source>
</evidence>